<dbReference type="AlphaFoldDB" id="A0AAV3P8E0"/>
<evidence type="ECO:0000313" key="2">
    <source>
        <dbReference type="EMBL" id="GAA0146262.1"/>
    </source>
</evidence>
<name>A0AAV3P8E0_LITER</name>
<organism evidence="2 3">
    <name type="scientific">Lithospermum erythrorhizon</name>
    <name type="common">Purple gromwell</name>
    <name type="synonym">Lithospermum officinale var. erythrorhizon</name>
    <dbReference type="NCBI Taxonomy" id="34254"/>
    <lineage>
        <taxon>Eukaryota</taxon>
        <taxon>Viridiplantae</taxon>
        <taxon>Streptophyta</taxon>
        <taxon>Embryophyta</taxon>
        <taxon>Tracheophyta</taxon>
        <taxon>Spermatophyta</taxon>
        <taxon>Magnoliopsida</taxon>
        <taxon>eudicotyledons</taxon>
        <taxon>Gunneridae</taxon>
        <taxon>Pentapetalae</taxon>
        <taxon>asterids</taxon>
        <taxon>lamiids</taxon>
        <taxon>Boraginales</taxon>
        <taxon>Boraginaceae</taxon>
        <taxon>Boraginoideae</taxon>
        <taxon>Lithospermeae</taxon>
        <taxon>Lithospermum</taxon>
    </lineage>
</organism>
<dbReference type="PANTHER" id="PTHR33116:SF86">
    <property type="entry name" value="REVERSE TRANSCRIPTASE DOMAIN-CONTAINING PROTEIN"/>
    <property type="match status" value="1"/>
</dbReference>
<reference evidence="2 3" key="1">
    <citation type="submission" date="2024-01" db="EMBL/GenBank/DDBJ databases">
        <title>The complete chloroplast genome sequence of Lithospermum erythrorhizon: insights into the phylogenetic relationship among Boraginaceae species and the maternal lineages of purple gromwells.</title>
        <authorList>
            <person name="Okada T."/>
            <person name="Watanabe K."/>
        </authorList>
    </citation>
    <scope>NUCLEOTIDE SEQUENCE [LARGE SCALE GENOMIC DNA]</scope>
</reference>
<evidence type="ECO:0000259" key="1">
    <source>
        <dbReference type="Pfam" id="PF00078"/>
    </source>
</evidence>
<keyword evidence="3" id="KW-1185">Reference proteome</keyword>
<protein>
    <recommendedName>
        <fullName evidence="1">Reverse transcriptase domain-containing protein</fullName>
    </recommendedName>
</protein>
<dbReference type="PANTHER" id="PTHR33116">
    <property type="entry name" value="REVERSE TRANSCRIPTASE ZINC-BINDING DOMAIN-CONTAINING PROTEIN-RELATED-RELATED"/>
    <property type="match status" value="1"/>
</dbReference>
<comment type="caution">
    <text evidence="2">The sequence shown here is derived from an EMBL/GenBank/DDBJ whole genome shotgun (WGS) entry which is preliminary data.</text>
</comment>
<dbReference type="EMBL" id="BAABME010000903">
    <property type="protein sequence ID" value="GAA0146262.1"/>
    <property type="molecule type" value="Genomic_DNA"/>
</dbReference>
<accession>A0AAV3P8E0</accession>
<gene>
    <name evidence="2" type="ORF">LIER_06262</name>
</gene>
<sequence>MARRLKGVLPSVISESQSAFVLNRLITDNVLLAYEAHHFIKHKRIGKVGYMSIKRDMLKAYDRIEWGFLRAMLHQLDFSDKWVRLIMEYVESVTYSLLVNGEQTRFIKPGRGLRQGDPLSPYLFIICMEGLISLLKAACSRGGSDLKYILHIYEHWSGQLVSVQKSAIQFNPNMDEGTREAISGILGMPETTSHGTYLGLPTTVGASKKAIFNSIVDRVKAKVVDWKPRLLSKRGTEVFIKSLLQAIPTYTMQYFLLPIQVCNTINAILAKYWWGSEDTKKAIHWASWDKLCKAKSAGGLGFRDLRTFNQALISKQVWRIITEPMSPLVRLYKALYYPDGNFWSAQLGVKPSYTWRSILSVRELVYKGINWKIGDGRSINIWQHKWLNHTWSRTPITPCTEYNSSLYVADLIDSEWVGPLGPFGDWALS</sequence>
<evidence type="ECO:0000313" key="3">
    <source>
        <dbReference type="Proteomes" id="UP001454036"/>
    </source>
</evidence>
<dbReference type="Pfam" id="PF00078">
    <property type="entry name" value="RVT_1"/>
    <property type="match status" value="1"/>
</dbReference>
<feature type="domain" description="Reverse transcriptase" evidence="1">
    <location>
        <begin position="2"/>
        <end position="145"/>
    </location>
</feature>
<dbReference type="Proteomes" id="UP001454036">
    <property type="component" value="Unassembled WGS sequence"/>
</dbReference>
<dbReference type="InterPro" id="IPR000477">
    <property type="entry name" value="RT_dom"/>
</dbReference>
<proteinExistence type="predicted"/>